<proteinExistence type="predicted"/>
<gene>
    <name evidence="1" type="ORF">Goshw_029746</name>
</gene>
<protein>
    <submittedName>
        <fullName evidence="1">Uncharacterized protein</fullName>
    </submittedName>
</protein>
<accession>A0A7J9LSS7</accession>
<organism evidence="1 2">
    <name type="scientific">Gossypium schwendimanii</name>
    <name type="common">Cotton</name>
    <dbReference type="NCBI Taxonomy" id="34291"/>
    <lineage>
        <taxon>Eukaryota</taxon>
        <taxon>Viridiplantae</taxon>
        <taxon>Streptophyta</taxon>
        <taxon>Embryophyta</taxon>
        <taxon>Tracheophyta</taxon>
        <taxon>Spermatophyta</taxon>
        <taxon>Magnoliopsida</taxon>
        <taxon>eudicotyledons</taxon>
        <taxon>Gunneridae</taxon>
        <taxon>Pentapetalae</taxon>
        <taxon>rosids</taxon>
        <taxon>malvids</taxon>
        <taxon>Malvales</taxon>
        <taxon>Malvaceae</taxon>
        <taxon>Malvoideae</taxon>
        <taxon>Gossypium</taxon>
    </lineage>
</organism>
<name>A0A7J9LSS7_GOSSC</name>
<sequence length="44" mass="5210">MELIESLDFLMNQSLQVFKFLESLQCLLQQLDRINLNKHSTSKL</sequence>
<dbReference type="EMBL" id="JABFAF010000007">
    <property type="protein sequence ID" value="MBA0861626.1"/>
    <property type="molecule type" value="Genomic_DNA"/>
</dbReference>
<dbReference type="AlphaFoldDB" id="A0A7J9LSS7"/>
<evidence type="ECO:0000313" key="1">
    <source>
        <dbReference type="EMBL" id="MBA0861626.1"/>
    </source>
</evidence>
<evidence type="ECO:0000313" key="2">
    <source>
        <dbReference type="Proteomes" id="UP000593576"/>
    </source>
</evidence>
<keyword evidence="2" id="KW-1185">Reference proteome</keyword>
<reference evidence="1 2" key="1">
    <citation type="journal article" date="2019" name="Genome Biol. Evol.">
        <title>Insights into the evolution of the New World diploid cottons (Gossypium, subgenus Houzingenia) based on genome sequencing.</title>
        <authorList>
            <person name="Grover C.E."/>
            <person name="Arick M.A. 2nd"/>
            <person name="Thrash A."/>
            <person name="Conover J.L."/>
            <person name="Sanders W.S."/>
            <person name="Peterson D.G."/>
            <person name="Frelichowski J.E."/>
            <person name="Scheffler J.A."/>
            <person name="Scheffler B.E."/>
            <person name="Wendel J.F."/>
        </authorList>
    </citation>
    <scope>NUCLEOTIDE SEQUENCE [LARGE SCALE GENOMIC DNA]</scope>
    <source>
        <strain evidence="1">1</strain>
        <tissue evidence="1">Leaf</tissue>
    </source>
</reference>
<dbReference type="Proteomes" id="UP000593576">
    <property type="component" value="Unassembled WGS sequence"/>
</dbReference>
<comment type="caution">
    <text evidence="1">The sequence shown here is derived from an EMBL/GenBank/DDBJ whole genome shotgun (WGS) entry which is preliminary data.</text>
</comment>